<evidence type="ECO:0000256" key="8">
    <source>
        <dbReference type="ARBA" id="ARBA00022837"/>
    </source>
</evidence>
<dbReference type="GO" id="GO:0046872">
    <property type="term" value="F:metal ion binding"/>
    <property type="evidence" value="ECO:0007669"/>
    <property type="project" value="UniProtKB-KW"/>
</dbReference>
<evidence type="ECO:0000256" key="2">
    <source>
        <dbReference type="ARBA" id="ARBA00004613"/>
    </source>
</evidence>
<dbReference type="EMBL" id="OU963869">
    <property type="protein sequence ID" value="CAH0777132.1"/>
    <property type="molecule type" value="Genomic_DNA"/>
</dbReference>
<reference evidence="15" key="1">
    <citation type="submission" date="2021-12" db="EMBL/GenBank/DDBJ databases">
        <authorList>
            <person name="King R."/>
        </authorList>
    </citation>
    <scope>NUCLEOTIDE SEQUENCE</scope>
</reference>
<dbReference type="Pfam" id="PF05826">
    <property type="entry name" value="Phospholip_A2_2"/>
    <property type="match status" value="1"/>
</dbReference>
<dbReference type="InterPro" id="IPR036444">
    <property type="entry name" value="PLipase_A2_dom_sf"/>
</dbReference>
<evidence type="ECO:0000256" key="1">
    <source>
        <dbReference type="ARBA" id="ARBA00001913"/>
    </source>
</evidence>
<comment type="cofactor">
    <cofactor evidence="1">
        <name>Ca(2+)</name>
        <dbReference type="ChEBI" id="CHEBI:29108"/>
    </cofactor>
</comment>
<protein>
    <recommendedName>
        <fullName evidence="4">Phospholipase A2</fullName>
        <ecNumber evidence="3">3.1.1.4</ecNumber>
    </recommendedName>
    <alternativeName>
        <fullName evidence="12">Phosphatidylcholine 2-acylhydrolase</fullName>
    </alternativeName>
</protein>
<evidence type="ECO:0000256" key="10">
    <source>
        <dbReference type="ARBA" id="ARBA00023098"/>
    </source>
</evidence>
<dbReference type="EC" id="3.1.1.4" evidence="3"/>
<dbReference type="GO" id="GO:0004623">
    <property type="term" value="F:phospholipase A2 activity"/>
    <property type="evidence" value="ECO:0007669"/>
    <property type="project" value="UniProtKB-EC"/>
</dbReference>
<dbReference type="SUPFAM" id="SSF48619">
    <property type="entry name" value="Phospholipase A2, PLA2"/>
    <property type="match status" value="1"/>
</dbReference>
<keyword evidence="11" id="KW-1015">Disulfide bond</keyword>
<keyword evidence="7" id="KW-0378">Hydrolase</keyword>
<keyword evidence="16" id="KW-1185">Reference proteome</keyword>
<dbReference type="GO" id="GO:0006644">
    <property type="term" value="P:phospholipid metabolic process"/>
    <property type="evidence" value="ECO:0007669"/>
    <property type="project" value="InterPro"/>
</dbReference>
<keyword evidence="8" id="KW-0106">Calcium</keyword>
<accession>A0A9P0CFE2</accession>
<dbReference type="GO" id="GO:0016042">
    <property type="term" value="P:lipid catabolic process"/>
    <property type="evidence" value="ECO:0007669"/>
    <property type="project" value="UniProtKB-KW"/>
</dbReference>
<dbReference type="PANTHER" id="PTHR12253">
    <property type="entry name" value="RH14732P"/>
    <property type="match status" value="1"/>
</dbReference>
<keyword evidence="13" id="KW-0732">Signal</keyword>
<evidence type="ECO:0000256" key="7">
    <source>
        <dbReference type="ARBA" id="ARBA00022801"/>
    </source>
</evidence>
<dbReference type="InterPro" id="IPR016090">
    <property type="entry name" value="PLA2-like_dom"/>
</dbReference>
<evidence type="ECO:0000259" key="14">
    <source>
        <dbReference type="Pfam" id="PF05826"/>
    </source>
</evidence>
<keyword evidence="9" id="KW-0442">Lipid degradation</keyword>
<feature type="signal peptide" evidence="13">
    <location>
        <begin position="1"/>
        <end position="18"/>
    </location>
</feature>
<sequence>MKNFGLAWLMTLVQSSVANILMVNSDQSKVVELSPMNPKCKLYTRTSDVERMLEIVDPHFVHPMDDNALHDAMTACQNLKGPAHMFIYPGTKWCGPGNIASSYEDIGKYAAEDKCCRDHDLCPEDMPSGKCIDGVCNRSPFTRSSCKCDADFKKCLRHVNTPTANTLGTIFFNVAKVMCFQRNCTEDGKCKTTFSAVSKYPVHIPKREITVNFLTNIFQDFIKNLFKHKSHFGRFEEVI</sequence>
<gene>
    <name evidence="15" type="ORF">BEMITA_LOCUS13132</name>
</gene>
<dbReference type="KEGG" id="btab:109038768"/>
<dbReference type="AlphaFoldDB" id="A0A9P0CFE2"/>
<evidence type="ECO:0000256" key="6">
    <source>
        <dbReference type="ARBA" id="ARBA00022723"/>
    </source>
</evidence>
<evidence type="ECO:0000256" key="13">
    <source>
        <dbReference type="SAM" id="SignalP"/>
    </source>
</evidence>
<evidence type="ECO:0000256" key="4">
    <source>
        <dbReference type="ARBA" id="ARBA00021721"/>
    </source>
</evidence>
<keyword evidence="5" id="KW-0964">Secreted</keyword>
<evidence type="ECO:0000256" key="12">
    <source>
        <dbReference type="ARBA" id="ARBA00029903"/>
    </source>
</evidence>
<feature type="domain" description="Phospholipase A2-like central" evidence="14">
    <location>
        <begin position="87"/>
        <end position="182"/>
    </location>
</feature>
<dbReference type="CDD" id="cd04704">
    <property type="entry name" value="PLA2_bee_venom_like"/>
    <property type="match status" value="1"/>
</dbReference>
<organism evidence="15 16">
    <name type="scientific">Bemisia tabaci</name>
    <name type="common">Sweetpotato whitefly</name>
    <name type="synonym">Aleurodes tabaci</name>
    <dbReference type="NCBI Taxonomy" id="7038"/>
    <lineage>
        <taxon>Eukaryota</taxon>
        <taxon>Metazoa</taxon>
        <taxon>Ecdysozoa</taxon>
        <taxon>Arthropoda</taxon>
        <taxon>Hexapoda</taxon>
        <taxon>Insecta</taxon>
        <taxon>Pterygota</taxon>
        <taxon>Neoptera</taxon>
        <taxon>Paraneoptera</taxon>
        <taxon>Hemiptera</taxon>
        <taxon>Sternorrhyncha</taxon>
        <taxon>Aleyrodoidea</taxon>
        <taxon>Aleyrodidae</taxon>
        <taxon>Aleyrodinae</taxon>
        <taxon>Bemisia</taxon>
    </lineage>
</organism>
<dbReference type="Proteomes" id="UP001152759">
    <property type="component" value="Chromosome 8"/>
</dbReference>
<keyword evidence="6" id="KW-0479">Metal-binding</keyword>
<feature type="chain" id="PRO_5040301488" description="Phospholipase A2" evidence="13">
    <location>
        <begin position="19"/>
        <end position="239"/>
    </location>
</feature>
<evidence type="ECO:0000256" key="5">
    <source>
        <dbReference type="ARBA" id="ARBA00022525"/>
    </source>
</evidence>
<evidence type="ECO:0000256" key="9">
    <source>
        <dbReference type="ARBA" id="ARBA00022963"/>
    </source>
</evidence>
<keyword evidence="10" id="KW-0443">Lipid metabolism</keyword>
<evidence type="ECO:0000313" key="16">
    <source>
        <dbReference type="Proteomes" id="UP001152759"/>
    </source>
</evidence>
<proteinExistence type="predicted"/>
<evidence type="ECO:0000256" key="11">
    <source>
        <dbReference type="ARBA" id="ARBA00023157"/>
    </source>
</evidence>
<comment type="subcellular location">
    <subcellularLocation>
        <location evidence="2">Secreted</location>
    </subcellularLocation>
</comment>
<evidence type="ECO:0000256" key="3">
    <source>
        <dbReference type="ARBA" id="ARBA00013278"/>
    </source>
</evidence>
<name>A0A9P0CFE2_BEMTA</name>
<dbReference type="FunFam" id="1.20.90.10:FF:000002">
    <property type="entry name" value="Phospholipase A2 group III"/>
    <property type="match status" value="1"/>
</dbReference>
<dbReference type="Gene3D" id="1.20.90.10">
    <property type="entry name" value="Phospholipase A2 domain"/>
    <property type="match status" value="1"/>
</dbReference>
<dbReference type="GO" id="GO:0005576">
    <property type="term" value="C:extracellular region"/>
    <property type="evidence" value="ECO:0007669"/>
    <property type="project" value="UniProtKB-SubCell"/>
</dbReference>
<dbReference type="OrthoDB" id="10059604at2759"/>
<dbReference type="GO" id="GO:0050482">
    <property type="term" value="P:arachidonate secretion"/>
    <property type="evidence" value="ECO:0007669"/>
    <property type="project" value="InterPro"/>
</dbReference>
<evidence type="ECO:0000313" key="15">
    <source>
        <dbReference type="EMBL" id="CAH0777132.1"/>
    </source>
</evidence>